<organism evidence="10 11">
    <name type="scientific">Clavelina lepadiformis</name>
    <name type="common">Light-bulb sea squirt</name>
    <name type="synonym">Ascidia lepadiformis</name>
    <dbReference type="NCBI Taxonomy" id="159417"/>
    <lineage>
        <taxon>Eukaryota</taxon>
        <taxon>Metazoa</taxon>
        <taxon>Chordata</taxon>
        <taxon>Tunicata</taxon>
        <taxon>Ascidiacea</taxon>
        <taxon>Aplousobranchia</taxon>
        <taxon>Clavelinidae</taxon>
        <taxon>Clavelina</taxon>
    </lineage>
</organism>
<comment type="subcellular location">
    <subcellularLocation>
        <location evidence="1">Nucleus envelope</location>
    </subcellularLocation>
</comment>
<proteinExistence type="inferred from homology"/>
<evidence type="ECO:0000256" key="5">
    <source>
        <dbReference type="ARBA" id="ARBA00022927"/>
    </source>
</evidence>
<sequence>MFTPSRKRSSNLPSSRRSAASLTPRAVSSLRNTSRTSLLRKSLVPRNSPAGNTTLLSSPTITTAFTSTHHTLQAYESSLPVLVTEAITLAEDISEISVKINAHGWCWLVCELKLFVWTNKQTSSKIPICKEIPLRPVAKSDDYDADLVSVDHDDRSGNLMVTVVSLNGKVTHWANILVTDRPNAETEVVLPTQIDQCFNITYVQPHGFILSTIHGTFFHLYPLQNVISWKQLQTSKGTIAGISRRVSSFFFSSAAQTDNVLQVFCVGGKVQGEYEVIVLSQTLLQRWKVVFSNGKETLGPLQMTAEIDLVQILLPRLSNIIWHDNKPSAKIWPIDARQATKHGAVAVMVAITESVDSSSLPMHYAVCVIPNLNNLNEINVILLQHTRLYSKNSESELLSYELVVDNPIARSLQHFAIWCSDKIILRSVASGSDDVVEDNVPFNSPGDRILGAGQCDGQCIFLSALNDLITSSCSFDSHLPSFLEESILNTSNLVMQSPPQPSRSMSSIPGTPVMTQAKMEQLESSENCAQRLQAAFLYYCRLNLEQAQSLVSEAFSTEDAVKLLDSAVECVSCNLIDDYPAQDPRWAESVPRDVAVDHSASTGSMILLHQLEDKQKAHSLFLKFLAEVNIWSRLSFIRSGRDKTVTRWKLSEHAEKLQAAISLVQKHPSHQVIVDASIRRALDARGKLASITGLTQRDFFYREVSKVDEIFEYLLEEEEKLLMKSSLSSREKATIISGVNSVFESMLGSARHCRKAHALEDADRRVERIPWTVKSGHINIRNTVIQQHKRIVERGILEAEDSQQKAILYQSLVNLADLILDGYQEQLMSLSFDESKSSRKAEVKELYEMHRLELIGPILAIGQKEKAAFLAEKYHDFDILVTLCDESHDHERMKPYMRRFAAQGFAKFLFNWYLERKEYRKLLACCDDDMTNQQELKVFLKHHPKLAWMHQVKSGDYLEACDTLKHIADQEKDSAMNKKNYLSLGKLAAVFSDNDKETIRRKTEVIDHEQMLLKYQETLPSSVYETLTASLDCAPVYSPTKLIELYIGDLNQHANEVDFKKAFELLDYITGDSSENTRMTELDEWKLYIWCRAILKDNWQDVDTSSDPFESCSHTVLFKTLKLAYDTDTLPDIMPEVNSLLGRSELEELGKDPKFEFLMRASFERVQRMMVPSTA</sequence>
<comment type="similarity">
    <text evidence="2">Belongs to the nucleoporin Nup133 family.</text>
</comment>
<dbReference type="SUPFAM" id="SSF117289">
    <property type="entry name" value="Nucleoporin domain"/>
    <property type="match status" value="1"/>
</dbReference>
<gene>
    <name evidence="10" type="ORF">CVLEPA_LOCUS27696</name>
</gene>
<dbReference type="PANTHER" id="PTHR13405:SF11">
    <property type="entry name" value="NUCLEAR PORE COMPLEX PROTEIN NUP133"/>
    <property type="match status" value="1"/>
</dbReference>
<feature type="region of interest" description="Disordered" evidence="8">
    <location>
        <begin position="1"/>
        <end position="26"/>
    </location>
</feature>
<comment type="caution">
    <text evidence="10">The sequence shown here is derived from an EMBL/GenBank/DDBJ whole genome shotgun (WGS) entry which is preliminary data.</text>
</comment>
<dbReference type="InterPro" id="IPR037624">
    <property type="entry name" value="Nup133-like"/>
</dbReference>
<feature type="domain" description="Nucleoporin Nup133/Nup155-like C-terminal" evidence="9">
    <location>
        <begin position="828"/>
        <end position="1028"/>
    </location>
</feature>
<name>A0ABP0GRF7_CLALP</name>
<feature type="compositionally biased region" description="Polar residues" evidence="8">
    <location>
        <begin position="10"/>
        <end position="21"/>
    </location>
</feature>
<dbReference type="EMBL" id="CAWYQH010000141">
    <property type="protein sequence ID" value="CAK8694316.1"/>
    <property type="molecule type" value="Genomic_DNA"/>
</dbReference>
<dbReference type="Gene3D" id="2.130.10.10">
    <property type="entry name" value="YVTN repeat-like/Quinoprotein amine dehydrogenase"/>
    <property type="match status" value="1"/>
</dbReference>
<evidence type="ECO:0000313" key="11">
    <source>
        <dbReference type="Proteomes" id="UP001642483"/>
    </source>
</evidence>
<evidence type="ECO:0000256" key="4">
    <source>
        <dbReference type="ARBA" id="ARBA00022816"/>
    </source>
</evidence>
<keyword evidence="7" id="KW-0539">Nucleus</keyword>
<keyword evidence="3" id="KW-0813">Transport</keyword>
<evidence type="ECO:0000256" key="8">
    <source>
        <dbReference type="SAM" id="MobiDB-lite"/>
    </source>
</evidence>
<evidence type="ECO:0000256" key="1">
    <source>
        <dbReference type="ARBA" id="ARBA00004259"/>
    </source>
</evidence>
<keyword evidence="4" id="KW-0509">mRNA transport</keyword>
<reference evidence="10 11" key="1">
    <citation type="submission" date="2024-02" db="EMBL/GenBank/DDBJ databases">
        <authorList>
            <person name="Daric V."/>
            <person name="Darras S."/>
        </authorList>
    </citation>
    <scope>NUCLEOTIDE SEQUENCE [LARGE SCALE GENOMIC DNA]</scope>
</reference>
<dbReference type="Gene3D" id="1.25.40.700">
    <property type="match status" value="1"/>
</dbReference>
<accession>A0ABP0GRF7</accession>
<evidence type="ECO:0000256" key="6">
    <source>
        <dbReference type="ARBA" id="ARBA00023010"/>
    </source>
</evidence>
<dbReference type="InterPro" id="IPR015943">
    <property type="entry name" value="WD40/YVTN_repeat-like_dom_sf"/>
</dbReference>
<keyword evidence="11" id="KW-1185">Reference proteome</keyword>
<keyword evidence="5" id="KW-0653">Protein transport</keyword>
<dbReference type="Gene3D" id="1.20.58.1380">
    <property type="match status" value="1"/>
</dbReference>
<evidence type="ECO:0000256" key="2">
    <source>
        <dbReference type="ARBA" id="ARBA00005569"/>
    </source>
</evidence>
<keyword evidence="6" id="KW-0811">Translocation</keyword>
<dbReference type="InterPro" id="IPR007187">
    <property type="entry name" value="Nucleoporin_Nup133/Nup155_C"/>
</dbReference>
<evidence type="ECO:0000256" key="7">
    <source>
        <dbReference type="ARBA" id="ARBA00023242"/>
    </source>
</evidence>
<dbReference type="Pfam" id="PF03177">
    <property type="entry name" value="Nucleoporin_C"/>
    <property type="match status" value="1"/>
</dbReference>
<evidence type="ECO:0000313" key="10">
    <source>
        <dbReference type="EMBL" id="CAK8694316.1"/>
    </source>
</evidence>
<protein>
    <recommendedName>
        <fullName evidence="9">Nucleoporin Nup133/Nup155-like C-terminal domain-containing protein</fullName>
    </recommendedName>
</protein>
<dbReference type="Proteomes" id="UP001642483">
    <property type="component" value="Unassembled WGS sequence"/>
</dbReference>
<dbReference type="PANTHER" id="PTHR13405">
    <property type="entry name" value="NUCLEAR PORE COMPLEX PROTEIN NUP133"/>
    <property type="match status" value="1"/>
</dbReference>
<evidence type="ECO:0000259" key="9">
    <source>
        <dbReference type="Pfam" id="PF03177"/>
    </source>
</evidence>
<evidence type="ECO:0000256" key="3">
    <source>
        <dbReference type="ARBA" id="ARBA00022448"/>
    </source>
</evidence>